<dbReference type="Pfam" id="PF11612">
    <property type="entry name" value="T2SSJ"/>
    <property type="match status" value="1"/>
</dbReference>
<dbReference type="Pfam" id="PF07963">
    <property type="entry name" value="N_methyl"/>
    <property type="match status" value="1"/>
</dbReference>
<evidence type="ECO:0000256" key="9">
    <source>
        <dbReference type="ARBA" id="ARBA00023136"/>
    </source>
</evidence>
<feature type="compositionally biased region" description="Low complexity" evidence="10">
    <location>
        <begin position="188"/>
        <end position="209"/>
    </location>
</feature>
<dbReference type="PROSITE" id="PS00409">
    <property type="entry name" value="PROKAR_NTER_METHYL"/>
    <property type="match status" value="1"/>
</dbReference>
<dbReference type="PANTHER" id="PTHR39583">
    <property type="entry name" value="TYPE II SECRETION SYSTEM PROTEIN J-RELATED"/>
    <property type="match status" value="1"/>
</dbReference>
<keyword evidence="7 11" id="KW-0812">Transmembrane</keyword>
<feature type="region of interest" description="Disordered" evidence="10">
    <location>
        <begin position="75"/>
        <end position="99"/>
    </location>
</feature>
<evidence type="ECO:0000256" key="6">
    <source>
        <dbReference type="ARBA" id="ARBA00022519"/>
    </source>
</evidence>
<comment type="subcellular location">
    <subcellularLocation>
        <location evidence="1">Cell inner membrane</location>
        <topology evidence="1">Single-pass membrane protein</topology>
    </subcellularLocation>
</comment>
<evidence type="ECO:0000313" key="12">
    <source>
        <dbReference type="EMBL" id="GHD26966.1"/>
    </source>
</evidence>
<dbReference type="PANTHER" id="PTHR39583:SF2">
    <property type="entry name" value="TYPE II SECRETION SYSTEM PROTEIN J"/>
    <property type="match status" value="1"/>
</dbReference>
<keyword evidence="13" id="KW-1185">Reference proteome</keyword>
<comment type="caution">
    <text evidence="12">The sequence shown here is derived from an EMBL/GenBank/DDBJ whole genome shotgun (WGS) entry which is preliminary data.</text>
</comment>
<reference evidence="13" key="1">
    <citation type="journal article" date="2019" name="Int. J. Syst. Evol. Microbiol.">
        <title>The Global Catalogue of Microorganisms (GCM) 10K type strain sequencing project: providing services to taxonomists for standard genome sequencing and annotation.</title>
        <authorList>
            <consortium name="The Broad Institute Genomics Platform"/>
            <consortium name="The Broad Institute Genome Sequencing Center for Infectious Disease"/>
            <person name="Wu L."/>
            <person name="Ma J."/>
        </authorList>
    </citation>
    <scope>NUCLEOTIDE SEQUENCE [LARGE SCALE GENOMIC DNA]</scope>
    <source>
        <strain evidence="13">KCTC 42280</strain>
    </source>
</reference>
<feature type="region of interest" description="Disordered" evidence="10">
    <location>
        <begin position="241"/>
        <end position="282"/>
    </location>
</feature>
<evidence type="ECO:0000256" key="7">
    <source>
        <dbReference type="ARBA" id="ARBA00022692"/>
    </source>
</evidence>
<sequence length="282" mass="31101">MRQQRGFTLLELMVAMAIFAMLAVAGWQVFDSVNRARERAQFHADNLAVLQYAYLQLQQDMGQIIPYQLPTTQDARAQDTRTQDISVANSGNESSQDNVIEPEPFMSLDGERVSFVRFADPDPRYQSSTSMQHVEYIFADERLIRRQYTSLATGPDSVSLDSVLLEGVTAARWQAYLPEIATKFPDENSGNNNNTNSASGQTTNTASSQAEAKLLPKGVAVSFTYQDMPITWQWALAPQPFPRSSMQNTPNSKNDNSNDNGSNNDNTNGSNTANAGVGNANL</sequence>
<keyword evidence="8 11" id="KW-1133">Transmembrane helix</keyword>
<comment type="similarity">
    <text evidence="2">Belongs to the GSP J family.</text>
</comment>
<dbReference type="InterPro" id="IPR010055">
    <property type="entry name" value="T2SS_protein-GspJ"/>
</dbReference>
<accession>A0ABQ3GPB9</accession>
<feature type="compositionally biased region" description="Low complexity" evidence="10">
    <location>
        <begin position="248"/>
        <end position="282"/>
    </location>
</feature>
<evidence type="ECO:0000256" key="2">
    <source>
        <dbReference type="ARBA" id="ARBA00011084"/>
    </source>
</evidence>
<dbReference type="InterPro" id="IPR012902">
    <property type="entry name" value="N_methyl_site"/>
</dbReference>
<name>A0ABQ3GPB9_9GAMM</name>
<protein>
    <recommendedName>
        <fullName evidence="3">Type II secretion system protein J</fullName>
    </recommendedName>
</protein>
<dbReference type="InterPro" id="IPR045584">
    <property type="entry name" value="Pilin-like"/>
</dbReference>
<evidence type="ECO:0000256" key="1">
    <source>
        <dbReference type="ARBA" id="ARBA00004377"/>
    </source>
</evidence>
<proteinExistence type="inferred from homology"/>
<keyword evidence="5" id="KW-0488">Methylation</keyword>
<evidence type="ECO:0000256" key="11">
    <source>
        <dbReference type="SAM" id="Phobius"/>
    </source>
</evidence>
<keyword evidence="9 11" id="KW-0472">Membrane</keyword>
<dbReference type="NCBIfam" id="TIGR02532">
    <property type="entry name" value="IV_pilin_GFxxxE"/>
    <property type="match status" value="1"/>
</dbReference>
<feature type="region of interest" description="Disordered" evidence="10">
    <location>
        <begin position="183"/>
        <end position="209"/>
    </location>
</feature>
<evidence type="ECO:0000256" key="4">
    <source>
        <dbReference type="ARBA" id="ARBA00022475"/>
    </source>
</evidence>
<feature type="compositionally biased region" description="Polar residues" evidence="10">
    <location>
        <begin position="83"/>
        <end position="98"/>
    </location>
</feature>
<dbReference type="SUPFAM" id="SSF54523">
    <property type="entry name" value="Pili subunits"/>
    <property type="match status" value="1"/>
</dbReference>
<evidence type="ECO:0000256" key="10">
    <source>
        <dbReference type="SAM" id="MobiDB-lite"/>
    </source>
</evidence>
<evidence type="ECO:0000256" key="5">
    <source>
        <dbReference type="ARBA" id="ARBA00022481"/>
    </source>
</evidence>
<organism evidence="12 13">
    <name type="scientific">Psychrobacter glaciei</name>
    <dbReference type="NCBI Taxonomy" id="619771"/>
    <lineage>
        <taxon>Bacteria</taxon>
        <taxon>Pseudomonadati</taxon>
        <taxon>Pseudomonadota</taxon>
        <taxon>Gammaproteobacteria</taxon>
        <taxon>Moraxellales</taxon>
        <taxon>Moraxellaceae</taxon>
        <taxon>Psychrobacter</taxon>
    </lineage>
</organism>
<keyword evidence="6" id="KW-0997">Cell inner membrane</keyword>
<dbReference type="NCBIfam" id="TIGR01711">
    <property type="entry name" value="gspJ"/>
    <property type="match status" value="1"/>
</dbReference>
<dbReference type="Gene3D" id="3.10.610.10">
    <property type="entry name" value="GSPII I/J protein-like"/>
    <property type="match status" value="1"/>
</dbReference>
<dbReference type="Proteomes" id="UP000610203">
    <property type="component" value="Unassembled WGS sequence"/>
</dbReference>
<dbReference type="InterPro" id="IPR051621">
    <property type="entry name" value="T2SS_protein_J"/>
</dbReference>
<dbReference type="RefSeq" id="WP_189581122.1">
    <property type="nucleotide sequence ID" value="NZ_BMZR01000001.1"/>
</dbReference>
<gene>
    <name evidence="12" type="primary">xcpW</name>
    <name evidence="12" type="ORF">GCM10016272_04580</name>
</gene>
<keyword evidence="4" id="KW-1003">Cell membrane</keyword>
<dbReference type="EMBL" id="BMZR01000001">
    <property type="protein sequence ID" value="GHD26966.1"/>
    <property type="molecule type" value="Genomic_DNA"/>
</dbReference>
<evidence type="ECO:0000256" key="3">
    <source>
        <dbReference type="ARBA" id="ARBA00021539"/>
    </source>
</evidence>
<feature type="transmembrane region" description="Helical" evidence="11">
    <location>
        <begin position="12"/>
        <end position="30"/>
    </location>
</feature>
<evidence type="ECO:0000313" key="13">
    <source>
        <dbReference type="Proteomes" id="UP000610203"/>
    </source>
</evidence>
<evidence type="ECO:0000256" key="8">
    <source>
        <dbReference type="ARBA" id="ARBA00022989"/>
    </source>
</evidence>